<dbReference type="KEGG" id="smo:SELMODRAFT_427839"/>
<dbReference type="Proteomes" id="UP000001514">
    <property type="component" value="Unassembled WGS sequence"/>
</dbReference>
<organism evidence="2">
    <name type="scientific">Selaginella moellendorffii</name>
    <name type="common">Spikemoss</name>
    <dbReference type="NCBI Taxonomy" id="88036"/>
    <lineage>
        <taxon>Eukaryota</taxon>
        <taxon>Viridiplantae</taxon>
        <taxon>Streptophyta</taxon>
        <taxon>Embryophyta</taxon>
        <taxon>Tracheophyta</taxon>
        <taxon>Lycopodiopsida</taxon>
        <taxon>Selaginellales</taxon>
        <taxon>Selaginellaceae</taxon>
        <taxon>Selaginella</taxon>
    </lineage>
</organism>
<evidence type="ECO:0000313" key="1">
    <source>
        <dbReference type="EMBL" id="EFJ09654.1"/>
    </source>
</evidence>
<keyword evidence="2" id="KW-1185">Reference proteome</keyword>
<reference evidence="1 2" key="1">
    <citation type="journal article" date="2011" name="Science">
        <title>The Selaginella genome identifies genetic changes associated with the evolution of vascular plants.</title>
        <authorList>
            <person name="Banks J.A."/>
            <person name="Nishiyama T."/>
            <person name="Hasebe M."/>
            <person name="Bowman J.L."/>
            <person name="Gribskov M."/>
            <person name="dePamphilis C."/>
            <person name="Albert V.A."/>
            <person name="Aono N."/>
            <person name="Aoyama T."/>
            <person name="Ambrose B.A."/>
            <person name="Ashton N.W."/>
            <person name="Axtell M.J."/>
            <person name="Barker E."/>
            <person name="Barker M.S."/>
            <person name="Bennetzen J.L."/>
            <person name="Bonawitz N.D."/>
            <person name="Chapple C."/>
            <person name="Cheng C."/>
            <person name="Correa L.G."/>
            <person name="Dacre M."/>
            <person name="DeBarry J."/>
            <person name="Dreyer I."/>
            <person name="Elias M."/>
            <person name="Engstrom E.M."/>
            <person name="Estelle M."/>
            <person name="Feng L."/>
            <person name="Finet C."/>
            <person name="Floyd S.K."/>
            <person name="Frommer W.B."/>
            <person name="Fujita T."/>
            <person name="Gramzow L."/>
            <person name="Gutensohn M."/>
            <person name="Harholt J."/>
            <person name="Hattori M."/>
            <person name="Heyl A."/>
            <person name="Hirai T."/>
            <person name="Hiwatashi Y."/>
            <person name="Ishikawa M."/>
            <person name="Iwata M."/>
            <person name="Karol K.G."/>
            <person name="Koehler B."/>
            <person name="Kolukisaoglu U."/>
            <person name="Kubo M."/>
            <person name="Kurata T."/>
            <person name="Lalonde S."/>
            <person name="Li K."/>
            <person name="Li Y."/>
            <person name="Litt A."/>
            <person name="Lyons E."/>
            <person name="Manning G."/>
            <person name="Maruyama T."/>
            <person name="Michael T.P."/>
            <person name="Mikami K."/>
            <person name="Miyazaki S."/>
            <person name="Morinaga S."/>
            <person name="Murata T."/>
            <person name="Mueller-Roeber B."/>
            <person name="Nelson D.R."/>
            <person name="Obara M."/>
            <person name="Oguri Y."/>
            <person name="Olmstead R.G."/>
            <person name="Onodera N."/>
            <person name="Petersen B.L."/>
            <person name="Pils B."/>
            <person name="Prigge M."/>
            <person name="Rensing S.A."/>
            <person name="Riano-Pachon D.M."/>
            <person name="Roberts A.W."/>
            <person name="Sato Y."/>
            <person name="Scheller H.V."/>
            <person name="Schulz B."/>
            <person name="Schulz C."/>
            <person name="Shakirov E.V."/>
            <person name="Shibagaki N."/>
            <person name="Shinohara N."/>
            <person name="Shippen D.E."/>
            <person name="Soerensen I."/>
            <person name="Sotooka R."/>
            <person name="Sugimoto N."/>
            <person name="Sugita M."/>
            <person name="Sumikawa N."/>
            <person name="Tanurdzic M."/>
            <person name="Theissen G."/>
            <person name="Ulvskov P."/>
            <person name="Wakazuki S."/>
            <person name="Weng J.K."/>
            <person name="Willats W.W."/>
            <person name="Wipf D."/>
            <person name="Wolf P.G."/>
            <person name="Yang L."/>
            <person name="Zimmer A.D."/>
            <person name="Zhu Q."/>
            <person name="Mitros T."/>
            <person name="Hellsten U."/>
            <person name="Loque D."/>
            <person name="Otillar R."/>
            <person name="Salamov A."/>
            <person name="Schmutz J."/>
            <person name="Shapiro H."/>
            <person name="Lindquist E."/>
            <person name="Lucas S."/>
            <person name="Rokhsar D."/>
            <person name="Grigoriev I.V."/>
        </authorList>
    </citation>
    <scope>NUCLEOTIDE SEQUENCE [LARGE SCALE GENOMIC DNA]</scope>
</reference>
<dbReference type="InParanoid" id="D8T0V6"/>
<accession>D8T0V6</accession>
<dbReference type="HOGENOM" id="CLU_981405_0_0_1"/>
<evidence type="ECO:0000313" key="2">
    <source>
        <dbReference type="Proteomes" id="UP000001514"/>
    </source>
</evidence>
<dbReference type="EMBL" id="GL377660">
    <property type="protein sequence ID" value="EFJ09654.1"/>
    <property type="molecule type" value="Genomic_DNA"/>
</dbReference>
<gene>
    <name evidence="1" type="ORF">SELMODRAFT_427839</name>
</gene>
<dbReference type="AlphaFoldDB" id="D8T0V6"/>
<dbReference type="PANTHER" id="PTHR47523:SF1">
    <property type="entry name" value="F21O3.11 PROTEIN"/>
    <property type="match status" value="1"/>
</dbReference>
<dbReference type="PANTHER" id="PTHR47523">
    <property type="entry name" value="F21O3.11 PROTEIN"/>
    <property type="match status" value="1"/>
</dbReference>
<sequence length="287" mass="33226">MGGVIFVLVLEDVDPTLGKGFYFYKQVCYKIEDSPVPPKPFPMVEETGLQTMHHFLQNLITDFVMSSKSVTRWVRLLDWSRVLERPLYYALMGQGGGISMNTDTNDFFPDMEWHESVYCGVGYIDVAGVNLQDLSYKEEQLKNDLLRADPYESFDLLAWVEYGDDIWRLMNRRSEIYYEELSKMLAHENGWQLGVRCAVHWIGLACWMHSSEWVSMSTSNWHRRGWNGHHHGLGASFVPETRVAVSWILCPRDPAPVSVRSLVHKDLIDIDIDEPLKKNLSNFSQRD</sequence>
<protein>
    <submittedName>
        <fullName evidence="1">Uncharacterized protein</fullName>
    </submittedName>
</protein>
<dbReference type="Gramene" id="EFJ09654">
    <property type="protein sequence ID" value="EFJ09654"/>
    <property type="gene ID" value="SELMODRAFT_427839"/>
</dbReference>
<proteinExistence type="predicted"/>
<name>D8T0V6_SELML</name>